<feature type="signal peptide" evidence="1">
    <location>
        <begin position="1"/>
        <end position="27"/>
    </location>
</feature>
<proteinExistence type="predicted"/>
<evidence type="ECO:0000313" key="2">
    <source>
        <dbReference type="EMBL" id="TMQ72843.1"/>
    </source>
</evidence>
<dbReference type="Proteomes" id="UP000319836">
    <property type="component" value="Unassembled WGS sequence"/>
</dbReference>
<dbReference type="EMBL" id="VBPA01000036">
    <property type="protein sequence ID" value="TMQ72843.1"/>
    <property type="molecule type" value="Genomic_DNA"/>
</dbReference>
<organism evidence="2 3">
    <name type="scientific">Eiseniibacteriota bacterium</name>
    <dbReference type="NCBI Taxonomy" id="2212470"/>
    <lineage>
        <taxon>Bacteria</taxon>
        <taxon>Candidatus Eiseniibacteriota</taxon>
    </lineage>
</organism>
<dbReference type="AlphaFoldDB" id="A0A538UAA4"/>
<accession>A0A538UAA4</accession>
<evidence type="ECO:0000313" key="3">
    <source>
        <dbReference type="Proteomes" id="UP000319836"/>
    </source>
</evidence>
<protein>
    <submittedName>
        <fullName evidence="2">Uncharacterized protein</fullName>
    </submittedName>
</protein>
<keyword evidence="1" id="KW-0732">Signal</keyword>
<gene>
    <name evidence="2" type="ORF">E6K80_01760</name>
</gene>
<name>A0A538UAA4_UNCEI</name>
<comment type="caution">
    <text evidence="2">The sequence shown here is derived from an EMBL/GenBank/DDBJ whole genome shotgun (WGS) entry which is preliminary data.</text>
</comment>
<reference evidence="2 3" key="1">
    <citation type="journal article" date="2019" name="Nat. Microbiol.">
        <title>Mediterranean grassland soil C-N compound turnover is dependent on rainfall and depth, and is mediated by genomically divergent microorganisms.</title>
        <authorList>
            <person name="Diamond S."/>
            <person name="Andeer P.F."/>
            <person name="Li Z."/>
            <person name="Crits-Christoph A."/>
            <person name="Burstein D."/>
            <person name="Anantharaman K."/>
            <person name="Lane K.R."/>
            <person name="Thomas B.C."/>
            <person name="Pan C."/>
            <person name="Northen T.R."/>
            <person name="Banfield J.F."/>
        </authorList>
    </citation>
    <scope>NUCLEOTIDE SEQUENCE [LARGE SCALE GENOMIC DNA]</scope>
    <source>
        <strain evidence="2">WS_10</strain>
    </source>
</reference>
<sequence>MRTSHAAPLAWLLCLAATLAASPSARAEETILFFQRFTQTTSLRPSARGGNVVADTSRAEILVALGDHRLAVYEPSEVWLYDFAGKRVHRVSTRGGTYSDWSLHSFVAFKEMELEDRLALRKRIRVARPGTEPSVLELESLFSIPARTARPGRQETLVDSSTADHVRVWINGRMAVESIATDSAFAPGRAAMFDRFLAYQAHLHPTARRDLLRAGKVPRQIVYRSRDYNEESVVMMRLVRISSAPEGNDPLSGATRVDVDDPEFVELDRRLMVCRHCAERGDWVAESRRFEAAALDSGRFVDAALARAERVLGACQRDSGWSAAIERRARADTAVAACRAGLAWRDSAGAAAALARLDRVNGAGLRKAYVLDYLRGRARIATGDLKLGAYLIMGGLGGNPCMPGGWLDLAHDYMRAFQPVLAWICLEAAEQAQNGSACAPRLAERTARERELERRYPDLFE</sequence>
<feature type="chain" id="PRO_5021734959" evidence="1">
    <location>
        <begin position="28"/>
        <end position="461"/>
    </location>
</feature>
<evidence type="ECO:0000256" key="1">
    <source>
        <dbReference type="SAM" id="SignalP"/>
    </source>
</evidence>